<evidence type="ECO:0000256" key="4">
    <source>
        <dbReference type="ARBA" id="ARBA00023136"/>
    </source>
</evidence>
<dbReference type="PROSITE" id="PS50850">
    <property type="entry name" value="MFS"/>
    <property type="match status" value="1"/>
</dbReference>
<feature type="transmembrane region" description="Helical" evidence="5">
    <location>
        <begin position="320"/>
        <end position="339"/>
    </location>
</feature>
<comment type="caution">
    <text evidence="7">The sequence shown here is derived from an EMBL/GenBank/DDBJ whole genome shotgun (WGS) entry which is preliminary data.</text>
</comment>
<dbReference type="PANTHER" id="PTHR23502">
    <property type="entry name" value="MAJOR FACILITATOR SUPERFAMILY"/>
    <property type="match status" value="1"/>
</dbReference>
<evidence type="ECO:0000256" key="3">
    <source>
        <dbReference type="ARBA" id="ARBA00022989"/>
    </source>
</evidence>
<dbReference type="Pfam" id="PF07690">
    <property type="entry name" value="MFS_1"/>
    <property type="match status" value="1"/>
</dbReference>
<evidence type="ECO:0000313" key="7">
    <source>
        <dbReference type="EMBL" id="ODM20648.1"/>
    </source>
</evidence>
<dbReference type="VEuPathDB" id="FungiDB:SI65_03701"/>
<dbReference type="InterPro" id="IPR011701">
    <property type="entry name" value="MFS"/>
</dbReference>
<dbReference type="InterPro" id="IPR020846">
    <property type="entry name" value="MFS_dom"/>
</dbReference>
<feature type="transmembrane region" description="Helical" evidence="5">
    <location>
        <begin position="426"/>
        <end position="445"/>
    </location>
</feature>
<dbReference type="Proteomes" id="UP000094569">
    <property type="component" value="Unassembled WGS sequence"/>
</dbReference>
<feature type="transmembrane region" description="Helical" evidence="5">
    <location>
        <begin position="201"/>
        <end position="224"/>
    </location>
</feature>
<evidence type="ECO:0000313" key="8">
    <source>
        <dbReference type="Proteomes" id="UP000094569"/>
    </source>
</evidence>
<organism evidence="7 8">
    <name type="scientific">Aspergillus cristatus</name>
    <name type="common">Chinese Fuzhuan brick tea-fermentation fungus</name>
    <name type="synonym">Eurotium cristatum</name>
    <dbReference type="NCBI Taxonomy" id="573508"/>
    <lineage>
        <taxon>Eukaryota</taxon>
        <taxon>Fungi</taxon>
        <taxon>Dikarya</taxon>
        <taxon>Ascomycota</taxon>
        <taxon>Pezizomycotina</taxon>
        <taxon>Eurotiomycetes</taxon>
        <taxon>Eurotiomycetidae</taxon>
        <taxon>Eurotiales</taxon>
        <taxon>Aspergillaceae</taxon>
        <taxon>Aspergillus</taxon>
        <taxon>Aspergillus subgen. Aspergillus</taxon>
    </lineage>
</organism>
<proteinExistence type="predicted"/>
<accession>A0A1E3BIB6</accession>
<feature type="transmembrane region" description="Helical" evidence="5">
    <location>
        <begin position="457"/>
        <end position="479"/>
    </location>
</feature>
<evidence type="ECO:0000256" key="2">
    <source>
        <dbReference type="ARBA" id="ARBA00022692"/>
    </source>
</evidence>
<feature type="transmembrane region" description="Helical" evidence="5">
    <location>
        <begin position="394"/>
        <end position="414"/>
    </location>
</feature>
<dbReference type="OrthoDB" id="2533084at2759"/>
<keyword evidence="4 5" id="KW-0472">Membrane</keyword>
<evidence type="ECO:0000259" key="6">
    <source>
        <dbReference type="PROSITE" id="PS50850"/>
    </source>
</evidence>
<protein>
    <recommendedName>
        <fullName evidence="6">Major facilitator superfamily (MFS) profile domain-containing protein</fullName>
    </recommendedName>
</protein>
<sequence>MSLETKESSIEEIDNGKAYAENVERGQITTTDIESSLSEPHREYLLQHHGMLDLDPIPSPSGADPYNWPTWKKLINLILVAFHASISTITASSITPAYKDIAIDLGVSLQRASYLTSLQIAILGGGPFIWKPLSHRFGRRPIFLLSLILSAVCNVGCAKSPTYASMAACRALTALFISPAAAIGSAVVAETFFKRDRAKYMGVWTLMITVGVPIGPLVFGFVAYRVGYRWIYWVLAITNGRRGSALNPEISVPFPPTNRPQFPNMDGVHPSLFMAKHMNVLFPSIIYAMIFLFGSVLITVEVPQLLQEKFELNTEQLGLQFLGVIIGSVLGEQIGGSLSDFWMNSRARRIQRKPEPEFRLWLSYPGILLAIAGIIVFLVCTEQAPEGHWVVDPIVGTAVAAFGNQIVTTVMITYAVDCCPQDPGNVGVFITFVRQTWAFIGPFWLPDMFENVGVAASSGITTALMAVFSLIFAVLLHVFGKKWRPGIE</sequence>
<feature type="transmembrane region" description="Helical" evidence="5">
    <location>
        <begin position="171"/>
        <end position="189"/>
    </location>
</feature>
<keyword evidence="2 5" id="KW-0812">Transmembrane</keyword>
<feature type="transmembrane region" description="Helical" evidence="5">
    <location>
        <begin position="360"/>
        <end position="379"/>
    </location>
</feature>
<dbReference type="Gene3D" id="1.20.1720.10">
    <property type="entry name" value="Multidrug resistance protein D"/>
    <property type="match status" value="1"/>
</dbReference>
<dbReference type="GO" id="GO:0005886">
    <property type="term" value="C:plasma membrane"/>
    <property type="evidence" value="ECO:0007669"/>
    <property type="project" value="TreeGrafter"/>
</dbReference>
<dbReference type="AlphaFoldDB" id="A0A1E3BIB6"/>
<dbReference type="GO" id="GO:0022857">
    <property type="term" value="F:transmembrane transporter activity"/>
    <property type="evidence" value="ECO:0007669"/>
    <property type="project" value="InterPro"/>
</dbReference>
<evidence type="ECO:0000256" key="5">
    <source>
        <dbReference type="SAM" id="Phobius"/>
    </source>
</evidence>
<reference evidence="7 8" key="1">
    <citation type="journal article" date="2016" name="BMC Genomics">
        <title>Comparative genomic and transcriptomic analyses of the Fuzhuan brick tea-fermentation fungus Aspergillus cristatus.</title>
        <authorList>
            <person name="Ge Y."/>
            <person name="Wang Y."/>
            <person name="Liu Y."/>
            <person name="Tan Y."/>
            <person name="Ren X."/>
            <person name="Zhang X."/>
            <person name="Hyde K.D."/>
            <person name="Liu Y."/>
            <person name="Liu Z."/>
        </authorList>
    </citation>
    <scope>NUCLEOTIDE SEQUENCE [LARGE SCALE GENOMIC DNA]</scope>
    <source>
        <strain evidence="7 8">GZAAS20.1005</strain>
    </source>
</reference>
<feature type="domain" description="Major facilitator superfamily (MFS) profile" evidence="6">
    <location>
        <begin position="76"/>
        <end position="484"/>
    </location>
</feature>
<gene>
    <name evidence="7" type="ORF">SI65_03701</name>
</gene>
<dbReference type="SUPFAM" id="SSF103473">
    <property type="entry name" value="MFS general substrate transporter"/>
    <property type="match status" value="1"/>
</dbReference>
<name>A0A1E3BIB6_ASPCR</name>
<feature type="transmembrane region" description="Helical" evidence="5">
    <location>
        <begin position="142"/>
        <end position="159"/>
    </location>
</feature>
<evidence type="ECO:0000256" key="1">
    <source>
        <dbReference type="ARBA" id="ARBA00004141"/>
    </source>
</evidence>
<keyword evidence="3 5" id="KW-1133">Transmembrane helix</keyword>
<keyword evidence="8" id="KW-1185">Reference proteome</keyword>
<dbReference type="PANTHER" id="PTHR23502:SF2">
    <property type="entry name" value="TRANSPORTER, PUTATIVE (AFU_ORTHOLOGUE AFUA_2G08910)-RELATED"/>
    <property type="match status" value="1"/>
</dbReference>
<comment type="subcellular location">
    <subcellularLocation>
        <location evidence="1">Membrane</location>
        <topology evidence="1">Multi-pass membrane protein</topology>
    </subcellularLocation>
</comment>
<dbReference type="STRING" id="573508.A0A1E3BIB6"/>
<dbReference type="EMBL" id="JXNT01000003">
    <property type="protein sequence ID" value="ODM20648.1"/>
    <property type="molecule type" value="Genomic_DNA"/>
</dbReference>
<dbReference type="InterPro" id="IPR036259">
    <property type="entry name" value="MFS_trans_sf"/>
</dbReference>
<feature type="transmembrane region" description="Helical" evidence="5">
    <location>
        <begin position="280"/>
        <end position="300"/>
    </location>
</feature>